<dbReference type="AlphaFoldDB" id="A0A843VBR2"/>
<evidence type="ECO:0000313" key="2">
    <source>
        <dbReference type="Proteomes" id="UP000652761"/>
    </source>
</evidence>
<protein>
    <submittedName>
        <fullName evidence="1">Uncharacterized protein</fullName>
    </submittedName>
</protein>
<comment type="caution">
    <text evidence="1">The sequence shown here is derived from an EMBL/GenBank/DDBJ whole genome shotgun (WGS) entry which is preliminary data.</text>
</comment>
<evidence type="ECO:0000313" key="1">
    <source>
        <dbReference type="EMBL" id="MQL92626.1"/>
    </source>
</evidence>
<proteinExistence type="predicted"/>
<reference evidence="1" key="1">
    <citation type="submission" date="2017-07" db="EMBL/GenBank/DDBJ databases">
        <title>Taro Niue Genome Assembly and Annotation.</title>
        <authorList>
            <person name="Atibalentja N."/>
            <person name="Keating K."/>
            <person name="Fields C.J."/>
        </authorList>
    </citation>
    <scope>NUCLEOTIDE SEQUENCE</scope>
    <source>
        <strain evidence="1">Niue_2</strain>
        <tissue evidence="1">Leaf</tissue>
    </source>
</reference>
<gene>
    <name evidence="1" type="ORF">Taro_025254</name>
</gene>
<organism evidence="1 2">
    <name type="scientific">Colocasia esculenta</name>
    <name type="common">Wild taro</name>
    <name type="synonym">Arum esculentum</name>
    <dbReference type="NCBI Taxonomy" id="4460"/>
    <lineage>
        <taxon>Eukaryota</taxon>
        <taxon>Viridiplantae</taxon>
        <taxon>Streptophyta</taxon>
        <taxon>Embryophyta</taxon>
        <taxon>Tracheophyta</taxon>
        <taxon>Spermatophyta</taxon>
        <taxon>Magnoliopsida</taxon>
        <taxon>Liliopsida</taxon>
        <taxon>Araceae</taxon>
        <taxon>Aroideae</taxon>
        <taxon>Colocasieae</taxon>
        <taxon>Colocasia</taxon>
    </lineage>
</organism>
<accession>A0A843VBR2</accession>
<dbReference type="EMBL" id="NMUH01001466">
    <property type="protein sequence ID" value="MQL92626.1"/>
    <property type="molecule type" value="Genomic_DNA"/>
</dbReference>
<sequence>MVSTQQPRFKGKKVDALSGQVDTGLSSQNNLIAELGQQVDTASEQVNTGPCSQNNMFSDLGQYVDTTTRAGPQLAIHHKETPNELSKPPEKFPLAARRVHLPLLLSWCLLRTNSHHFDCENWSLIVEEASEAPQGSRSSRSIRWRRFQGRSPSSKVQSIGWDFKDSSLFPI</sequence>
<keyword evidence="2" id="KW-1185">Reference proteome</keyword>
<dbReference type="Proteomes" id="UP000652761">
    <property type="component" value="Unassembled WGS sequence"/>
</dbReference>
<name>A0A843VBR2_COLES</name>